<evidence type="ECO:0000256" key="3">
    <source>
        <dbReference type="ARBA" id="ARBA00022448"/>
    </source>
</evidence>
<dbReference type="Proteomes" id="UP000026915">
    <property type="component" value="Chromosome 6"/>
</dbReference>
<dbReference type="AlphaFoldDB" id="A0A061GDY4"/>
<keyword evidence="12 13" id="KW-0407">Ion channel</keyword>
<evidence type="ECO:0000313" key="16">
    <source>
        <dbReference type="EMBL" id="EOY28095.1"/>
    </source>
</evidence>
<organism evidence="16 17">
    <name type="scientific">Theobroma cacao</name>
    <name type="common">Cacao</name>
    <name type="synonym">Cocoa</name>
    <dbReference type="NCBI Taxonomy" id="3641"/>
    <lineage>
        <taxon>Eukaryota</taxon>
        <taxon>Viridiplantae</taxon>
        <taxon>Streptophyta</taxon>
        <taxon>Embryophyta</taxon>
        <taxon>Tracheophyta</taxon>
        <taxon>Spermatophyta</taxon>
        <taxon>Magnoliopsida</taxon>
        <taxon>eudicotyledons</taxon>
        <taxon>Gunneridae</taxon>
        <taxon>Pentapetalae</taxon>
        <taxon>rosids</taxon>
        <taxon>malvids</taxon>
        <taxon>Malvales</taxon>
        <taxon>Malvaceae</taxon>
        <taxon>Byttnerioideae</taxon>
        <taxon>Theobroma</taxon>
    </lineage>
</organism>
<dbReference type="GO" id="GO:0038023">
    <property type="term" value="F:signaling receptor activity"/>
    <property type="evidence" value="ECO:0000318"/>
    <property type="project" value="GO_Central"/>
</dbReference>
<dbReference type="FunFam" id="3.40.190.10:FF:000054">
    <property type="entry name" value="Glutamate receptor"/>
    <property type="match status" value="1"/>
</dbReference>
<dbReference type="GO" id="GO:0015276">
    <property type="term" value="F:ligand-gated monoatomic ion channel activity"/>
    <property type="evidence" value="ECO:0000318"/>
    <property type="project" value="GO_Central"/>
</dbReference>
<evidence type="ECO:0000313" key="17">
    <source>
        <dbReference type="Proteomes" id="UP000026915"/>
    </source>
</evidence>
<dbReference type="InterPro" id="IPR015683">
    <property type="entry name" value="Ionotropic_Glu_rcpt"/>
</dbReference>
<dbReference type="CDD" id="cd13686">
    <property type="entry name" value="GluR_Plant"/>
    <property type="match status" value="1"/>
</dbReference>
<dbReference type="HOGENOM" id="CLU_007358_0_2_1"/>
<evidence type="ECO:0000256" key="13">
    <source>
        <dbReference type="PIRNR" id="PIRNR037090"/>
    </source>
</evidence>
<dbReference type="Gene3D" id="1.10.287.70">
    <property type="match status" value="1"/>
</dbReference>
<evidence type="ECO:0000256" key="6">
    <source>
        <dbReference type="ARBA" id="ARBA00022989"/>
    </source>
</evidence>
<evidence type="ECO:0000256" key="2">
    <source>
        <dbReference type="ARBA" id="ARBA00008685"/>
    </source>
</evidence>
<sequence length="919" mass="103867">MRELHSKDEKSMQTVKTRRPFPLISVNKVSTSYLLFPLLIVSFLLVLFHGAQAANIESVTEIRIGAIIDANTRIGKEEKTALEIAVANFNTSKSRNHKLSLYFHDLGRETFKAALAAEELIKEKKVKVIVGMDSWEKAALVADVGTRAQVPVLSFVAPAITPPLAATRWPFLIRIASNGLEQMRCISALVRAYNWRRVVAIYEDDTYGGDSGNLALLSEKLRKVGSQIEHSLVLPPFSSLSDPKRFIQEKLRKLRTEIQSRVFILLKLSSPMTIHLFRQAKEMELVGRNTAWILSDTITSYLDSFNHSVIFSMEGSLGIKANYSEESSSYLKFYAQFREVFLSKYPEENEFKPGIHALRAYDSIKAIELAIKRTSSNHSSQKLLLRNILSSNFNGLSGKIRFKAGNLNQTQSLRIVNVVGKKYKEIDYWLPKSGFSKTPSGGENSGANDGETVKALAGIVIWPGDSLEDPKGWAMPTADKPMKIGVPRRTSFEEFVEFQGETPTGFCIDLFEMVLRSLDYNLSYEFFPHRDSYDDLIFAVSNKTYDAAVGDITILAERMEYVEFTQPFVESGLSMIAPTKSDSEWMFMKPFTLEMWVATGALFIYTMFIVWFLEHSSNPEFRGGLKNEIGTALWFTFSSLFFAHRERIYSNFTKVVVLVWLFLVFILTSSYTASLSSLLTVKELESNLDIQSVRERGLNVGCDNDSFVNTYLKTVLSFKEEQIHIFNSSESSYVDEFRKNRIDAAFLEAPYEKVFLNKYCKGYASISPTYRFGGFGFAFQKGSPIAADFSRAILKLSEKGNLTSLEKYWFPPSAECNAANTKIESLSLHSFWGIYAISAATSTLCFLLFLLKLLKNFGHQQEAFRGNVSPGRNGTWNMTVGLAKYFYKGEVNLPRSFRSASTSSRAQALDQRRSLKWNM</sequence>
<proteinExistence type="inferred from homology"/>
<keyword evidence="5" id="KW-0732">Signal</keyword>
<dbReference type="GO" id="GO:0005886">
    <property type="term" value="C:plasma membrane"/>
    <property type="evidence" value="ECO:0000318"/>
    <property type="project" value="GO_Central"/>
</dbReference>
<evidence type="ECO:0000256" key="7">
    <source>
        <dbReference type="ARBA" id="ARBA00023065"/>
    </source>
</evidence>
<comment type="function">
    <text evidence="13">Glutamate-gated receptor that probably acts as non-selective cation channel.</text>
</comment>
<keyword evidence="4 14" id="KW-0812">Transmembrane</keyword>
<dbReference type="EMBL" id="CM001884">
    <property type="protein sequence ID" value="EOY28095.1"/>
    <property type="molecule type" value="Genomic_DNA"/>
</dbReference>
<feature type="domain" description="Ionotropic glutamate receptor C-terminal" evidence="15">
    <location>
        <begin position="483"/>
        <end position="812"/>
    </location>
</feature>
<evidence type="ECO:0000256" key="9">
    <source>
        <dbReference type="ARBA" id="ARBA00023170"/>
    </source>
</evidence>
<keyword evidence="9 13" id="KW-0675">Receptor</keyword>
<dbReference type="Pfam" id="PF10613">
    <property type="entry name" value="Lig_chan-Glu_bd"/>
    <property type="match status" value="1"/>
</dbReference>
<dbReference type="PANTHER" id="PTHR18966">
    <property type="entry name" value="IONOTROPIC GLUTAMATE RECEPTOR"/>
    <property type="match status" value="1"/>
</dbReference>
<dbReference type="PIRSF" id="PIRSF037090">
    <property type="entry name" value="Iontro_Glu-like_rcpt_pln"/>
    <property type="match status" value="1"/>
</dbReference>
<dbReference type="SMART" id="SM00079">
    <property type="entry name" value="PBPe"/>
    <property type="match status" value="1"/>
</dbReference>
<evidence type="ECO:0000259" key="15">
    <source>
        <dbReference type="SMART" id="SM00079"/>
    </source>
</evidence>
<evidence type="ECO:0000256" key="14">
    <source>
        <dbReference type="SAM" id="Phobius"/>
    </source>
</evidence>
<comment type="subcellular location">
    <subcellularLocation>
        <location evidence="1">Membrane</location>
        <topology evidence="1">Multi-pass membrane protein</topology>
    </subcellularLocation>
</comment>
<dbReference type="InterPro" id="IPR028082">
    <property type="entry name" value="Peripla_BP_I"/>
</dbReference>
<dbReference type="InterPro" id="IPR017103">
    <property type="entry name" value="Iontropic_Glu_rcpt_pln"/>
</dbReference>
<dbReference type="SUPFAM" id="SSF53822">
    <property type="entry name" value="Periplasmic binding protein-like I"/>
    <property type="match status" value="1"/>
</dbReference>
<dbReference type="InterPro" id="IPR001828">
    <property type="entry name" value="ANF_lig-bd_rcpt"/>
</dbReference>
<dbReference type="InterPro" id="IPR019594">
    <property type="entry name" value="Glu/Gly-bd"/>
</dbReference>
<evidence type="ECO:0000256" key="10">
    <source>
        <dbReference type="ARBA" id="ARBA00023180"/>
    </source>
</evidence>
<dbReference type="InterPro" id="IPR001320">
    <property type="entry name" value="Iontro_rcpt_C"/>
</dbReference>
<dbReference type="CDD" id="cd19990">
    <property type="entry name" value="PBP1_GABAb_receptor_plant"/>
    <property type="match status" value="1"/>
</dbReference>
<dbReference type="eggNOG" id="KOG1052">
    <property type="taxonomic scope" value="Eukaryota"/>
</dbReference>
<name>A0A061GDY4_THECC</name>
<protein>
    <recommendedName>
        <fullName evidence="13">Glutamate receptor</fullName>
    </recommendedName>
</protein>
<dbReference type="Pfam" id="PF00060">
    <property type="entry name" value="Lig_chan"/>
    <property type="match status" value="1"/>
</dbReference>
<dbReference type="FunFam" id="3.40.50.2300:FF:000188">
    <property type="entry name" value="Glutamate receptor"/>
    <property type="match status" value="1"/>
</dbReference>
<dbReference type="FunFam" id="1.10.287.70:FF:000037">
    <property type="entry name" value="Glutamate receptor"/>
    <property type="match status" value="1"/>
</dbReference>
<dbReference type="InterPro" id="IPR044440">
    <property type="entry name" value="GABAb_receptor_plant_PBP1"/>
</dbReference>
<dbReference type="SUPFAM" id="SSF53850">
    <property type="entry name" value="Periplasmic binding protein-like II"/>
    <property type="match status" value="1"/>
</dbReference>
<evidence type="ECO:0000256" key="12">
    <source>
        <dbReference type="ARBA" id="ARBA00023303"/>
    </source>
</evidence>
<dbReference type="Pfam" id="PF01094">
    <property type="entry name" value="ANF_receptor"/>
    <property type="match status" value="1"/>
</dbReference>
<gene>
    <name evidence="16" type="ORF">TCM_029763</name>
</gene>
<dbReference type="Gene3D" id="3.40.190.10">
    <property type="entry name" value="Periplasmic binding protein-like II"/>
    <property type="match status" value="2"/>
</dbReference>
<evidence type="ECO:0000256" key="1">
    <source>
        <dbReference type="ARBA" id="ARBA00004141"/>
    </source>
</evidence>
<accession>A0A061GDY4</accession>
<reference evidence="16 17" key="1">
    <citation type="journal article" date="2013" name="Genome Biol.">
        <title>The genome sequence of the most widely cultivated cacao type and its use to identify candidate genes regulating pod color.</title>
        <authorList>
            <person name="Motamayor J.C."/>
            <person name="Mockaitis K."/>
            <person name="Schmutz J."/>
            <person name="Haiminen N."/>
            <person name="Iii D.L."/>
            <person name="Cornejo O."/>
            <person name="Findley S.D."/>
            <person name="Zheng P."/>
            <person name="Utro F."/>
            <person name="Royaert S."/>
            <person name="Saski C."/>
            <person name="Jenkins J."/>
            <person name="Podicheti R."/>
            <person name="Zhao M."/>
            <person name="Scheffler B.E."/>
            <person name="Stack J.C."/>
            <person name="Feltus F.A."/>
            <person name="Mustiga G.M."/>
            <person name="Amores F."/>
            <person name="Phillips W."/>
            <person name="Marelli J.P."/>
            <person name="May G.D."/>
            <person name="Shapiro H."/>
            <person name="Ma J."/>
            <person name="Bustamante C.D."/>
            <person name="Schnell R.J."/>
            <person name="Main D."/>
            <person name="Gilbert D."/>
            <person name="Parida L."/>
            <person name="Kuhn D.N."/>
        </authorList>
    </citation>
    <scope>NUCLEOTIDE SEQUENCE [LARGE SCALE GENOMIC DNA]</scope>
    <source>
        <strain evidence="17">cv. Matina 1-6</strain>
    </source>
</reference>
<keyword evidence="6 14" id="KW-1133">Transmembrane helix</keyword>
<dbReference type="Gene3D" id="3.40.50.2300">
    <property type="match status" value="3"/>
</dbReference>
<keyword evidence="3 13" id="KW-0813">Transport</keyword>
<feature type="transmembrane region" description="Helical" evidence="14">
    <location>
        <begin position="832"/>
        <end position="851"/>
    </location>
</feature>
<comment type="similarity">
    <text evidence="2 13">Belongs to the glutamate-gated ion channel (TC 1.A.10.1) family.</text>
</comment>
<feature type="transmembrane region" description="Helical" evidence="14">
    <location>
        <begin position="655"/>
        <end position="679"/>
    </location>
</feature>
<keyword evidence="10" id="KW-0325">Glycoprotein</keyword>
<keyword evidence="11 13" id="KW-1071">Ligand-gated ion channel</keyword>
<feature type="transmembrane region" description="Helical" evidence="14">
    <location>
        <begin position="595"/>
        <end position="613"/>
    </location>
</feature>
<keyword evidence="7 13" id="KW-0406">Ion transport</keyword>
<evidence type="ECO:0000256" key="11">
    <source>
        <dbReference type="ARBA" id="ARBA00023286"/>
    </source>
</evidence>
<dbReference type="InParanoid" id="A0A061GDY4"/>
<keyword evidence="17" id="KW-1185">Reference proteome</keyword>
<evidence type="ECO:0000256" key="4">
    <source>
        <dbReference type="ARBA" id="ARBA00022692"/>
    </source>
</evidence>
<evidence type="ECO:0000256" key="5">
    <source>
        <dbReference type="ARBA" id="ARBA00022729"/>
    </source>
</evidence>
<evidence type="ECO:0000256" key="8">
    <source>
        <dbReference type="ARBA" id="ARBA00023136"/>
    </source>
</evidence>
<keyword evidence="8 13" id="KW-0472">Membrane</keyword>
<dbReference type="OMA" id="NEYHEED"/>
<dbReference type="Gramene" id="EOY28095">
    <property type="protein sequence ID" value="EOY28095"/>
    <property type="gene ID" value="TCM_029763"/>
</dbReference>